<dbReference type="Pfam" id="PF25547">
    <property type="entry name" value="WXG100_2"/>
    <property type="match status" value="1"/>
</dbReference>
<protein>
    <recommendedName>
        <fullName evidence="2">Outer membrane channel protein CpnT-like N-terminal domain-containing protein</fullName>
    </recommendedName>
</protein>
<accession>A0A3N4R5J1</accession>
<feature type="compositionally biased region" description="Low complexity" evidence="1">
    <location>
        <begin position="472"/>
        <end position="494"/>
    </location>
</feature>
<dbReference type="Proteomes" id="UP000266906">
    <property type="component" value="Unassembled WGS sequence"/>
</dbReference>
<organism evidence="3 4">
    <name type="scientific">Kitasatospora cineracea</name>
    <dbReference type="NCBI Taxonomy" id="88074"/>
    <lineage>
        <taxon>Bacteria</taxon>
        <taxon>Bacillati</taxon>
        <taxon>Actinomycetota</taxon>
        <taxon>Actinomycetes</taxon>
        <taxon>Kitasatosporales</taxon>
        <taxon>Streptomycetaceae</taxon>
        <taxon>Kitasatospora</taxon>
    </lineage>
</organism>
<gene>
    <name evidence="3" type="ORF">EDD38_5807</name>
</gene>
<feature type="compositionally biased region" description="Gly residues" evidence="1">
    <location>
        <begin position="195"/>
        <end position="208"/>
    </location>
</feature>
<evidence type="ECO:0000313" key="4">
    <source>
        <dbReference type="Proteomes" id="UP000266906"/>
    </source>
</evidence>
<sequence>MILLPAELADVLKTVQNNENGKDIFFPDGNEDLIAELAAAWDRWNEAADGHVQGIVQAAQRAMSSMSGPAADSFSQYLQKFASGAGSHVATTLQAGQAIAQSLHGAAQAVTGTKNEMIRELQYAKEYMASHPAGKKSDIAQSEGVKQAAAVYHQYIGQVGSNVDGMLRQSADHITDMTGMAKTCALNGSNGGGAGAGGAGAGGPGTGLDGITPPPGADGGAGSGSGGSGPDGGGPGSGAGSSGAGGPGGLGSHSGGAGLGKGKTPAIQPFKPLTPAMPTVPDFTSGSGKLPVYSPLPLSPSGGLSLAGLSGLDTGSALGGGSGSGALSPFGGAGGGAGGGAFGLGGSGSGSALAGGTAGAAANGLGGAASAVGRAGAGLLSAAGSGRGAGPGGTAAGAHGPGGMGGGGRGGAGKDGKKGNRFLSPSRFGAETEDEDLPKTDRGILGQAAETDPRDRKWQQARRRWLDDARADGALTAPETEAAPAETPVTPASESDALALLAGVLRGTDDTDGTADDGPAAPGDTATAVGGEGTRTQDATTQAADRDDAYLDRARTAAARRGHPDAPAVPDVATTSTTSTTSTTPATPTAVAEAKPAPIREEGGYQVPSPFLRAALTRLAAPTD</sequence>
<feature type="compositionally biased region" description="Low complexity" evidence="1">
    <location>
        <begin position="566"/>
        <end position="597"/>
    </location>
</feature>
<keyword evidence="4" id="KW-1185">Reference proteome</keyword>
<dbReference type="RefSeq" id="WP_162871724.1">
    <property type="nucleotide sequence ID" value="NZ_RKQG01000002.1"/>
</dbReference>
<dbReference type="EMBL" id="RKQG01000002">
    <property type="protein sequence ID" value="RPE28668.1"/>
    <property type="molecule type" value="Genomic_DNA"/>
</dbReference>
<dbReference type="AlphaFoldDB" id="A0A3N4R5J1"/>
<feature type="region of interest" description="Disordered" evidence="1">
    <location>
        <begin position="386"/>
        <end position="606"/>
    </location>
</feature>
<name>A0A3N4R5J1_9ACTN</name>
<evidence type="ECO:0000259" key="2">
    <source>
        <dbReference type="Pfam" id="PF25547"/>
    </source>
</evidence>
<dbReference type="InterPro" id="IPR057746">
    <property type="entry name" value="CpnT-like_N"/>
</dbReference>
<feature type="compositionally biased region" description="Gly residues" evidence="1">
    <location>
        <begin position="217"/>
        <end position="261"/>
    </location>
</feature>
<comment type="caution">
    <text evidence="3">The sequence shown here is derived from an EMBL/GenBank/DDBJ whole genome shotgun (WGS) entry which is preliminary data.</text>
</comment>
<feature type="compositionally biased region" description="Gly residues" evidence="1">
    <location>
        <begin position="386"/>
        <end position="411"/>
    </location>
</feature>
<proteinExistence type="predicted"/>
<feature type="compositionally biased region" description="Basic and acidic residues" evidence="1">
    <location>
        <begin position="544"/>
        <end position="555"/>
    </location>
</feature>
<feature type="compositionally biased region" description="Basic and acidic residues" evidence="1">
    <location>
        <begin position="451"/>
        <end position="471"/>
    </location>
</feature>
<evidence type="ECO:0000313" key="3">
    <source>
        <dbReference type="EMBL" id="RPE28668.1"/>
    </source>
</evidence>
<feature type="compositionally biased region" description="Low complexity" evidence="1">
    <location>
        <begin position="516"/>
        <end position="543"/>
    </location>
</feature>
<reference evidence="3 4" key="1">
    <citation type="submission" date="2018-11" db="EMBL/GenBank/DDBJ databases">
        <title>Sequencing the genomes of 1000 actinobacteria strains.</title>
        <authorList>
            <person name="Klenk H.-P."/>
        </authorList>
    </citation>
    <scope>NUCLEOTIDE SEQUENCE [LARGE SCALE GENOMIC DNA]</scope>
    <source>
        <strain evidence="3 4">DSM 44781</strain>
    </source>
</reference>
<feature type="region of interest" description="Disordered" evidence="1">
    <location>
        <begin position="195"/>
        <end position="282"/>
    </location>
</feature>
<evidence type="ECO:0000256" key="1">
    <source>
        <dbReference type="SAM" id="MobiDB-lite"/>
    </source>
</evidence>
<feature type="domain" description="Outer membrane channel protein CpnT-like N-terminal" evidence="2">
    <location>
        <begin position="12"/>
        <end position="122"/>
    </location>
</feature>